<dbReference type="EMBL" id="JACHJL010000024">
    <property type="protein sequence ID" value="MBB5939459.1"/>
    <property type="molecule type" value="Genomic_DNA"/>
</dbReference>
<proteinExistence type="predicted"/>
<gene>
    <name evidence="4" type="ORF">FHS42_006553</name>
</gene>
<feature type="domain" description="pPIWI-RE module N-terminal" evidence="2">
    <location>
        <begin position="16"/>
        <end position="391"/>
    </location>
</feature>
<evidence type="ECO:0000313" key="4">
    <source>
        <dbReference type="EMBL" id="MBB5939459.1"/>
    </source>
</evidence>
<evidence type="ECO:0008006" key="6">
    <source>
        <dbReference type="Google" id="ProtNLM"/>
    </source>
</evidence>
<dbReference type="Pfam" id="PF13032">
    <property type="entry name" value="RNaseH_pPIWI_RE"/>
    <property type="match status" value="1"/>
</dbReference>
<sequence>MTQQDREPGKYLNTLAFRCTPELVGDAVVHVRHFDEATWKLWDDFDRLCKKKFRNDSAQAPYSIATTVLNMTSGGYVYFDPDRRAPFLASLQPLDDKLLRRVFTLAYHLALGQDVSTIDLTAPPELAKRFADTPEHTYSLATYLQTMKNAQPTAPNWLYRTVAWQLSQQLATEPWAISDSRTVKLRPDTTGGLVAFDDPWTNEQGGRYALSRTALNLKTLPNVANPVLLLTSRVTRISSSLVFSNTALAEQPGENHPLLEVALNGRGGARTINRLALQALGRLEMDYSVLRAIDERSQAEQKLLAEAAKAKAEGKEPPRFPSEHPGQVWPILPKNSSFPVGTGPGMQHLRFLHQHFTTVFDTDAVPLEAREVRMSLPHRPTDPENISKTEYLLRKAEREAHPEPKTLGPIRKRGTLFPTPESIFASVEAAGFKKLRIVCLWYQDDTRLRMLDTFCKSFDLNPEGLDRENGQELRLHGDQIVAEFHRAPDFLKPGPSGGRRDALAATGAPIRSQNGVLVAAWCETEIPTSAVAEEFAGISLDDLDAKPQTRNIFGDLGVPSQYLRGQDEKGVVFKPKAKDHPAEMALLDLYRSLGILDDRIADALQPEKAGYPVDRIAHVGIHVRQQNRRKGEFGQPKVVITASALVPPQATGGTWTMLGWSSTRPEWQPYHFAQPAFHASAYPEGTGDKKTYRQRWDDAAETVERALADLTDELDGTPYVVTVDELASRRMWDGLQNMRQGGSPGDGNSRYWLPGTTLSRDDRPQAVIRINIDSEEVPQPVSTTRFVKAKDSEPVEQDTATTLYQVTTDFGAPAWILCNVPRAFDGDGAGRLGSKYTRWDAKASVFSDKKEDRRKGEMPQNWYSMTASEIYPLACAAGVSEEALAITTAKLCHQSQFWDGRSRFPLPLHAAKQMDLDHPQYRRTAAPEEKLSLELGIEDVTAEGTEEQR</sequence>
<keyword evidence="5" id="KW-1185">Reference proteome</keyword>
<reference evidence="4 5" key="1">
    <citation type="submission" date="2020-08" db="EMBL/GenBank/DDBJ databases">
        <title>Genomic Encyclopedia of Type Strains, Phase III (KMG-III): the genomes of soil and plant-associated and newly described type strains.</title>
        <authorList>
            <person name="Whitman W."/>
        </authorList>
    </citation>
    <scope>NUCLEOTIDE SEQUENCE [LARGE SCALE GENOMIC DNA]</scope>
    <source>
        <strain evidence="4 5">CECT 8305</strain>
    </source>
</reference>
<feature type="domain" description="pPIWI-RE RNaseH" evidence="1">
    <location>
        <begin position="618"/>
        <end position="920"/>
    </location>
</feature>
<accession>A0A7W9QG85</accession>
<evidence type="ECO:0000259" key="2">
    <source>
        <dbReference type="Pfam" id="PF13111"/>
    </source>
</evidence>
<evidence type="ECO:0000259" key="1">
    <source>
        <dbReference type="Pfam" id="PF13032"/>
    </source>
</evidence>
<dbReference type="Pfam" id="PF13111">
    <property type="entry name" value="pPIWI_RE_X"/>
    <property type="match status" value="1"/>
</dbReference>
<dbReference type="AlphaFoldDB" id="A0A7W9QG85"/>
<protein>
    <recommendedName>
        <fullName evidence="6">DUF3893 domain-containing protein</fullName>
    </recommendedName>
</protein>
<comment type="caution">
    <text evidence="4">The sequence shown here is derived from an EMBL/GenBank/DDBJ whole genome shotgun (WGS) entry which is preliminary data.</text>
</comment>
<dbReference type="InterPro" id="IPR024996">
    <property type="entry name" value="RNaseH_pPIWI_RE"/>
</dbReference>
<organism evidence="4 5">
    <name type="scientific">Streptomyces zagrosensis</name>
    <dbReference type="NCBI Taxonomy" id="1042984"/>
    <lineage>
        <taxon>Bacteria</taxon>
        <taxon>Bacillati</taxon>
        <taxon>Actinomycetota</taxon>
        <taxon>Actinomycetes</taxon>
        <taxon>Kitasatosporales</taxon>
        <taxon>Streptomycetaceae</taxon>
        <taxon>Streptomyces</taxon>
    </lineage>
</organism>
<evidence type="ECO:0000313" key="5">
    <source>
        <dbReference type="Proteomes" id="UP000588098"/>
    </source>
</evidence>
<dbReference type="RefSeq" id="WP_184578581.1">
    <property type="nucleotide sequence ID" value="NZ_JACHJL010000024.1"/>
</dbReference>
<evidence type="ECO:0000259" key="3">
    <source>
        <dbReference type="Pfam" id="PF18157"/>
    </source>
</evidence>
<feature type="domain" description="Prokaryotic pPIWI-RE MID" evidence="3">
    <location>
        <begin position="503"/>
        <end position="599"/>
    </location>
</feature>
<dbReference type="Pfam" id="PF18157">
    <property type="entry name" value="MID_pPIWI_RE"/>
    <property type="match status" value="1"/>
</dbReference>
<dbReference type="InterPro" id="IPR025085">
    <property type="entry name" value="pPIWI_RE_X"/>
</dbReference>
<dbReference type="Proteomes" id="UP000588098">
    <property type="component" value="Unassembled WGS sequence"/>
</dbReference>
<dbReference type="InterPro" id="IPR040496">
    <property type="entry name" value="MID_pPIWI_RE"/>
</dbReference>
<name>A0A7W9QG85_9ACTN</name>